<dbReference type="EC" id="6.2.1.12" evidence="2"/>
<dbReference type="InterPro" id="IPR025110">
    <property type="entry name" value="AMP-bd_C"/>
</dbReference>
<dbReference type="InterPro" id="IPR042099">
    <property type="entry name" value="ANL_N_sf"/>
</dbReference>
<feature type="domain" description="AMP-dependent synthetase/ligase" evidence="9">
    <location>
        <begin position="53"/>
        <end position="354"/>
    </location>
</feature>
<keyword evidence="4" id="KW-0547">Nucleotide-binding</keyword>
<evidence type="ECO:0000259" key="10">
    <source>
        <dbReference type="Pfam" id="PF13193"/>
    </source>
</evidence>
<feature type="domain" description="AMP-binding enzyme C-terminal" evidence="10">
    <location>
        <begin position="530"/>
        <end position="604"/>
    </location>
</feature>
<dbReference type="STRING" id="4577.A0A1D6KA74"/>
<dbReference type="GO" id="GO:0005524">
    <property type="term" value="F:ATP binding"/>
    <property type="evidence" value="ECO:0007669"/>
    <property type="project" value="UniProtKB-KW"/>
</dbReference>
<dbReference type="InParanoid" id="A0A1D6KA74"/>
<comment type="catalytic activity">
    <reaction evidence="7">
        <text>(E)-4-coumaroyl-AMP + CoA = (E)-4-coumaroyl-CoA + AMP + H(+)</text>
        <dbReference type="Rhea" id="RHEA:72423"/>
        <dbReference type="ChEBI" id="CHEBI:15378"/>
        <dbReference type="ChEBI" id="CHEBI:57287"/>
        <dbReference type="ChEBI" id="CHEBI:85008"/>
        <dbReference type="ChEBI" id="CHEBI:192348"/>
        <dbReference type="ChEBI" id="CHEBI:456215"/>
    </reaction>
    <physiologicalReaction direction="left-to-right" evidence="7">
        <dbReference type="Rhea" id="RHEA:72424"/>
    </physiologicalReaction>
</comment>
<protein>
    <recommendedName>
        <fullName evidence="2">4-coumarate--CoA ligase</fullName>
        <ecNumber evidence="2">6.2.1.12</ecNumber>
    </recommendedName>
</protein>
<dbReference type="FunCoup" id="A0A1D6KA74">
    <property type="interactions" value="1688"/>
</dbReference>
<evidence type="ECO:0000256" key="4">
    <source>
        <dbReference type="ARBA" id="ARBA00022741"/>
    </source>
</evidence>
<gene>
    <name evidence="11" type="ORF">ZEAMMB73_Zm00001d030132</name>
</gene>
<organism evidence="11">
    <name type="scientific">Zea mays</name>
    <name type="common">Maize</name>
    <dbReference type="NCBI Taxonomy" id="4577"/>
    <lineage>
        <taxon>Eukaryota</taxon>
        <taxon>Viridiplantae</taxon>
        <taxon>Streptophyta</taxon>
        <taxon>Embryophyta</taxon>
        <taxon>Tracheophyta</taxon>
        <taxon>Spermatophyta</taxon>
        <taxon>Magnoliopsida</taxon>
        <taxon>Liliopsida</taxon>
        <taxon>Poales</taxon>
        <taxon>Poaceae</taxon>
        <taxon>PACMAD clade</taxon>
        <taxon>Panicoideae</taxon>
        <taxon>Andropogonodae</taxon>
        <taxon>Andropogoneae</taxon>
        <taxon>Tripsacinae</taxon>
        <taxon>Zea</taxon>
    </lineage>
</organism>
<dbReference type="InterPro" id="IPR045851">
    <property type="entry name" value="AMP-bd_C_sf"/>
</dbReference>
<dbReference type="PANTHER" id="PTHR24096">
    <property type="entry name" value="LONG-CHAIN-FATTY-ACID--COA LIGASE"/>
    <property type="match status" value="1"/>
</dbReference>
<dbReference type="FunFam" id="3.30.300.30:FF:000007">
    <property type="entry name" value="4-coumarate--CoA ligase 2"/>
    <property type="match status" value="1"/>
</dbReference>
<comment type="catalytic activity">
    <reaction evidence="6">
        <text>(E)-4-coumarate + ATP + H(+) = (E)-4-coumaroyl-AMP + diphosphate</text>
        <dbReference type="Rhea" id="RHEA:72419"/>
        <dbReference type="ChEBI" id="CHEBI:12876"/>
        <dbReference type="ChEBI" id="CHEBI:15378"/>
        <dbReference type="ChEBI" id="CHEBI:30616"/>
        <dbReference type="ChEBI" id="CHEBI:33019"/>
        <dbReference type="ChEBI" id="CHEBI:192348"/>
    </reaction>
    <physiologicalReaction direction="left-to-right" evidence="6">
        <dbReference type="Rhea" id="RHEA:72420"/>
    </physiologicalReaction>
</comment>
<evidence type="ECO:0000259" key="9">
    <source>
        <dbReference type="Pfam" id="PF00501"/>
    </source>
</evidence>
<dbReference type="Gene3D" id="3.30.300.30">
    <property type="match status" value="1"/>
</dbReference>
<comment type="catalytic activity">
    <reaction evidence="8">
        <text>(E)-4-coumarate + ATP + CoA = (E)-4-coumaroyl-CoA + AMP + diphosphate</text>
        <dbReference type="Rhea" id="RHEA:19641"/>
        <dbReference type="ChEBI" id="CHEBI:12876"/>
        <dbReference type="ChEBI" id="CHEBI:30616"/>
        <dbReference type="ChEBI" id="CHEBI:33019"/>
        <dbReference type="ChEBI" id="CHEBI:57287"/>
        <dbReference type="ChEBI" id="CHEBI:85008"/>
        <dbReference type="ChEBI" id="CHEBI:456215"/>
        <dbReference type="EC" id="6.2.1.12"/>
    </reaction>
    <physiologicalReaction direction="left-to-right" evidence="8">
        <dbReference type="Rhea" id="RHEA:19642"/>
    </physiologicalReaction>
</comment>
<proteinExistence type="inferred from homology"/>
<dbReference type="EMBL" id="CM007647">
    <property type="protein sequence ID" value="ONM00377.1"/>
    <property type="molecule type" value="Genomic_DNA"/>
</dbReference>
<keyword evidence="5" id="KW-0067">ATP-binding</keyword>
<feature type="domain" description="AMP-dependent synthetase/ligase" evidence="9">
    <location>
        <begin position="414"/>
        <end position="481"/>
    </location>
</feature>
<keyword evidence="3 11" id="KW-0436">Ligase</keyword>
<evidence type="ECO:0000256" key="1">
    <source>
        <dbReference type="ARBA" id="ARBA00006432"/>
    </source>
</evidence>
<dbReference type="Pfam" id="PF00501">
    <property type="entry name" value="AMP-binding"/>
    <property type="match status" value="2"/>
</dbReference>
<dbReference type="Gene3D" id="3.40.50.12780">
    <property type="entry name" value="N-terminal domain of ligase-like"/>
    <property type="match status" value="2"/>
</dbReference>
<dbReference type="AlphaFoldDB" id="A0A1D6KA74"/>
<dbReference type="Pfam" id="PF13193">
    <property type="entry name" value="AMP-binding_C"/>
    <property type="match status" value="1"/>
</dbReference>
<comment type="similarity">
    <text evidence="1">Belongs to the ATP-dependent AMP-binding enzyme family.</text>
</comment>
<accession>A0A1D6KA74</accession>
<dbReference type="ExpressionAtlas" id="A0A1D6KA74">
    <property type="expression patterns" value="baseline and differential"/>
</dbReference>
<evidence type="ECO:0000256" key="8">
    <source>
        <dbReference type="ARBA" id="ARBA00034252"/>
    </source>
</evidence>
<evidence type="ECO:0000256" key="5">
    <source>
        <dbReference type="ARBA" id="ARBA00022840"/>
    </source>
</evidence>
<dbReference type="SMR" id="A0A1D6KA74"/>
<evidence type="ECO:0000256" key="6">
    <source>
        <dbReference type="ARBA" id="ARBA00034219"/>
    </source>
</evidence>
<evidence type="ECO:0000256" key="3">
    <source>
        <dbReference type="ARBA" id="ARBA00022598"/>
    </source>
</evidence>
<dbReference type="InterPro" id="IPR000873">
    <property type="entry name" value="AMP-dep_synth/lig_dom"/>
</dbReference>
<dbReference type="CDD" id="cd05904">
    <property type="entry name" value="4CL"/>
    <property type="match status" value="1"/>
</dbReference>
<dbReference type="GO" id="GO:0016207">
    <property type="term" value="F:4-coumarate-CoA ligase activity"/>
    <property type="evidence" value="ECO:0007669"/>
    <property type="project" value="UniProtKB-EC"/>
</dbReference>
<reference evidence="11" key="1">
    <citation type="submission" date="2015-12" db="EMBL/GenBank/DDBJ databases">
        <title>Update maize B73 reference genome by single molecule sequencing technologies.</title>
        <authorList>
            <consortium name="Maize Genome Sequencing Project"/>
            <person name="Ware D."/>
        </authorList>
    </citation>
    <scope>NUCLEOTIDE SEQUENCE [LARGE SCALE GENOMIC DNA]</scope>
    <source>
        <tissue evidence="11">Seedling</tissue>
    </source>
</reference>
<evidence type="ECO:0000256" key="7">
    <source>
        <dbReference type="ARBA" id="ARBA00034223"/>
    </source>
</evidence>
<sequence length="636" mass="67949">MQDAVATHGPANAAAGATFYCAAAGVYASTHPPVALPSDPSLSLVPHIFARLPAARPDAPALVDAATAEALSRADLRRLVSALAAGLRRRRGLREGDVVLLALPNSIAFPVAFLAVLAAGSIATTMSPFSAPAEIAARVRDTSPALVFATLDNVGKLPPLRVPVVLVPDAFHLADEGAPEFAPFRELLLLDSEPLPGPSVGQDDAAAILYSSGTGGRSKGVVLTHRNLIATVELFVHFEASQYAAPACDNVYLAALPMFHVYGLSLFAVGLLSLGSTVVVMKRFDAGEAVKTIRRFKVTHFPVVPPIMAALVHTTKPAAMPLECLVQVSTGAAPSSRRLIDDFVKAFPHVDLIQLMIAEKYLSRLVLPNGLARLQLFRKGTIKSLRGSVFNYQSITSVLKIKDESRLWIQVGYHRGYGMTESAAVGTRGFNTSKHKKYGSVGLLAPNMHARIVHVETGCSLPPGSCGELWLHGPAIMKGYLNHVDPCAINGGWLRTGDIAYFDFDGYLYIVGRLKEVIKYKGFQIAPADLEAVLIEHPGIVDVAVTSTEDEEAGEVPVAFVVRKSGSGLSCTQVMEYVAKQVSPYKKVRKVVFVESIPKSPAGKVLRRLLRESLAASAVAGPTSYSESNSMRHSRL</sequence>
<dbReference type="PANTHER" id="PTHR24096:SF149">
    <property type="entry name" value="AMP-BINDING DOMAIN-CONTAINING PROTEIN-RELATED"/>
    <property type="match status" value="1"/>
</dbReference>
<dbReference type="SUPFAM" id="SSF56801">
    <property type="entry name" value="Acetyl-CoA synthetase-like"/>
    <property type="match status" value="1"/>
</dbReference>
<name>A0A1D6KA74_MAIZE</name>
<evidence type="ECO:0000313" key="11">
    <source>
        <dbReference type="EMBL" id="ONM00377.1"/>
    </source>
</evidence>
<accession>A0A317YDD8</accession>
<evidence type="ECO:0000256" key="2">
    <source>
        <dbReference type="ARBA" id="ARBA00012959"/>
    </source>
</evidence>